<name>A0A314YNX1_PRUYE</name>
<dbReference type="Pfam" id="PF14541">
    <property type="entry name" value="TAXi_C"/>
    <property type="match status" value="1"/>
</dbReference>
<dbReference type="InterPro" id="IPR033868">
    <property type="entry name" value="Xylanase_inhibitor_I-like"/>
</dbReference>
<dbReference type="SUPFAM" id="SSF50630">
    <property type="entry name" value="Acid proteases"/>
    <property type="match status" value="1"/>
</dbReference>
<evidence type="ECO:0000259" key="6">
    <source>
        <dbReference type="PROSITE" id="PS51767"/>
    </source>
</evidence>
<evidence type="ECO:0000256" key="1">
    <source>
        <dbReference type="ARBA" id="ARBA00004239"/>
    </source>
</evidence>
<comment type="caution">
    <text evidence="7">The sequence shown here is derived from an EMBL/GenBank/DDBJ whole genome shotgun (WGS) entry which is preliminary data.</text>
</comment>
<comment type="subcellular location">
    <subcellularLocation>
        <location evidence="1">Secreted</location>
        <location evidence="1">Extracellular space</location>
    </subcellularLocation>
</comment>
<sequence>MAYSSFHCLILFSSLIFNIAITPSLAKTSFKPKALVLPVAKDSSTLQYITTIKQRTPLVPIKLTIDLGGQSLWVNCDKGQYISSTYKPAHCDSAQCKLAESNACTTECYSSPRPGCYNNTCDIFPDNPFAATLTGGGQLGQDVVSLHSTNGSNPGRVVSTPNLLFSCGDTSLLDGLAKGAKGMAGLGRSKVGIPSQLASAFSFQRKFALCLSSSPRSYGAMFFGGGPYVLLPGIDVTKSLTFTKLILNPVSTAGASFVGDPSTDYFIQVKSIKINDKVVSFNATSLLNIDAQGYGGTKISTVKPYTVLETSIYKAVVKTFVKQLPRVPRVASVAPFGACFSSKNISSTRVGPFVPPIDLVLSEGVFWRFFGANSMVQVAKDVLCLGFVDGGVRPMTSIVIGGHQLEDNLLQFDLANKRLGFSSSLLFRQTTCANFNFTSNGLS</sequence>
<dbReference type="Proteomes" id="UP000250321">
    <property type="component" value="Unassembled WGS sequence"/>
</dbReference>
<gene>
    <name evidence="7" type="ORF">Pyn_25767</name>
</gene>
<dbReference type="Pfam" id="PF14543">
    <property type="entry name" value="TAXi_N"/>
    <property type="match status" value="1"/>
</dbReference>
<evidence type="ECO:0000256" key="2">
    <source>
        <dbReference type="ARBA" id="ARBA00007447"/>
    </source>
</evidence>
<evidence type="ECO:0000313" key="8">
    <source>
        <dbReference type="Proteomes" id="UP000250321"/>
    </source>
</evidence>
<dbReference type="InterPro" id="IPR001461">
    <property type="entry name" value="Aspartic_peptidase_A1"/>
</dbReference>
<dbReference type="InterPro" id="IPR033121">
    <property type="entry name" value="PEPTIDASE_A1"/>
</dbReference>
<keyword evidence="4 5" id="KW-0732">Signal</keyword>
<feature type="domain" description="Peptidase A1" evidence="6">
    <location>
        <begin position="48"/>
        <end position="422"/>
    </location>
</feature>
<dbReference type="GO" id="GO:0006508">
    <property type="term" value="P:proteolysis"/>
    <property type="evidence" value="ECO:0007669"/>
    <property type="project" value="InterPro"/>
</dbReference>
<dbReference type="GO" id="GO:0005576">
    <property type="term" value="C:extracellular region"/>
    <property type="evidence" value="ECO:0007669"/>
    <property type="project" value="UniProtKB-SubCell"/>
</dbReference>
<dbReference type="PROSITE" id="PS51767">
    <property type="entry name" value="PEPTIDASE_A1"/>
    <property type="match status" value="1"/>
</dbReference>
<proteinExistence type="inferred from homology"/>
<dbReference type="STRING" id="2094558.A0A314YNX1"/>
<dbReference type="OrthoDB" id="1904546at2759"/>
<evidence type="ECO:0000256" key="4">
    <source>
        <dbReference type="ARBA" id="ARBA00022729"/>
    </source>
</evidence>
<evidence type="ECO:0000256" key="5">
    <source>
        <dbReference type="SAM" id="SignalP"/>
    </source>
</evidence>
<reference evidence="7 8" key="1">
    <citation type="submission" date="2018-02" db="EMBL/GenBank/DDBJ databases">
        <title>Draft genome of wild Prunus yedoensis var. nudiflora.</title>
        <authorList>
            <person name="Baek S."/>
            <person name="Kim J.-H."/>
            <person name="Choi K."/>
            <person name="Kim G.-B."/>
            <person name="Cho A."/>
            <person name="Jang H."/>
            <person name="Shin C.-H."/>
            <person name="Yu H.-J."/>
            <person name="Mun J.-H."/>
        </authorList>
    </citation>
    <scope>NUCLEOTIDE SEQUENCE [LARGE SCALE GENOMIC DNA]</scope>
    <source>
        <strain evidence="8">cv. Jeju island</strain>
        <tissue evidence="7">Leaf</tissue>
    </source>
</reference>
<dbReference type="InterPro" id="IPR032861">
    <property type="entry name" value="TAXi_N"/>
</dbReference>
<dbReference type="GO" id="GO:0004190">
    <property type="term" value="F:aspartic-type endopeptidase activity"/>
    <property type="evidence" value="ECO:0007669"/>
    <property type="project" value="InterPro"/>
</dbReference>
<feature type="signal peptide" evidence="5">
    <location>
        <begin position="1"/>
        <end position="26"/>
    </location>
</feature>
<dbReference type="PANTHER" id="PTHR47965:SF103">
    <property type="entry name" value="EUKARYOTIC ASPARTYL PROTEASE FAMILY PROTEIN"/>
    <property type="match status" value="1"/>
</dbReference>
<dbReference type="EMBL" id="PJQY01000972">
    <property type="protein sequence ID" value="PQQ06368.1"/>
    <property type="molecule type" value="Genomic_DNA"/>
</dbReference>
<dbReference type="Gene3D" id="2.40.70.10">
    <property type="entry name" value="Acid Proteases"/>
    <property type="match status" value="2"/>
</dbReference>
<feature type="chain" id="PRO_5016355326" evidence="5">
    <location>
        <begin position="27"/>
        <end position="443"/>
    </location>
</feature>
<dbReference type="PANTHER" id="PTHR47965">
    <property type="entry name" value="ASPARTYL PROTEASE-RELATED"/>
    <property type="match status" value="1"/>
</dbReference>
<organism evidence="7 8">
    <name type="scientific">Prunus yedoensis var. nudiflora</name>
    <dbReference type="NCBI Taxonomy" id="2094558"/>
    <lineage>
        <taxon>Eukaryota</taxon>
        <taxon>Viridiplantae</taxon>
        <taxon>Streptophyta</taxon>
        <taxon>Embryophyta</taxon>
        <taxon>Tracheophyta</taxon>
        <taxon>Spermatophyta</taxon>
        <taxon>Magnoliopsida</taxon>
        <taxon>eudicotyledons</taxon>
        <taxon>Gunneridae</taxon>
        <taxon>Pentapetalae</taxon>
        <taxon>rosids</taxon>
        <taxon>fabids</taxon>
        <taxon>Rosales</taxon>
        <taxon>Rosaceae</taxon>
        <taxon>Amygdaloideae</taxon>
        <taxon>Amygdaleae</taxon>
        <taxon>Prunus</taxon>
    </lineage>
</organism>
<evidence type="ECO:0000313" key="7">
    <source>
        <dbReference type="EMBL" id="PQQ06368.1"/>
    </source>
</evidence>
<keyword evidence="8" id="KW-1185">Reference proteome</keyword>
<dbReference type="FunFam" id="2.40.70.10:FF:000045">
    <property type="entry name" value="Basic 7S globulin"/>
    <property type="match status" value="1"/>
</dbReference>
<dbReference type="InterPro" id="IPR032799">
    <property type="entry name" value="TAXi_C"/>
</dbReference>
<dbReference type="InterPro" id="IPR021109">
    <property type="entry name" value="Peptidase_aspartic_dom_sf"/>
</dbReference>
<protein>
    <submittedName>
        <fullName evidence="7">Basic 7S globulin-like</fullName>
    </submittedName>
</protein>
<comment type="similarity">
    <text evidence="2">Belongs to the peptidase A1 family.</text>
</comment>
<dbReference type="FunFam" id="2.40.70.10:FF:000041">
    <property type="entry name" value="Basic 7S globulin"/>
    <property type="match status" value="1"/>
</dbReference>
<dbReference type="AlphaFoldDB" id="A0A314YNX1"/>
<accession>A0A314YNX1</accession>
<dbReference type="CDD" id="cd05489">
    <property type="entry name" value="xylanase_inhibitor_I_like"/>
    <property type="match status" value="1"/>
</dbReference>
<evidence type="ECO:0000256" key="3">
    <source>
        <dbReference type="ARBA" id="ARBA00022525"/>
    </source>
</evidence>
<keyword evidence="3" id="KW-0964">Secreted</keyword>